<dbReference type="PANTHER" id="PTHR30093">
    <property type="entry name" value="GENERAL SECRETION PATHWAY PROTEIN G"/>
    <property type="match status" value="1"/>
</dbReference>
<dbReference type="Pfam" id="PF16734">
    <property type="entry name" value="Pilin_GH"/>
    <property type="match status" value="1"/>
</dbReference>
<dbReference type="InterPro" id="IPR012902">
    <property type="entry name" value="N_methyl_site"/>
</dbReference>
<evidence type="ECO:0000256" key="3">
    <source>
        <dbReference type="ARBA" id="ARBA00022692"/>
    </source>
</evidence>
<proteinExistence type="predicted"/>
<dbReference type="Gene3D" id="3.30.700.10">
    <property type="entry name" value="Glycoprotein, Type 4 Pilin"/>
    <property type="match status" value="1"/>
</dbReference>
<evidence type="ECO:0000313" key="8">
    <source>
        <dbReference type="Proteomes" id="UP000278152"/>
    </source>
</evidence>
<feature type="transmembrane region" description="Helical" evidence="6">
    <location>
        <begin position="21"/>
        <end position="43"/>
    </location>
</feature>
<sequence length="168" mass="17735">MKYLLFLAIKSQGKKARGFTLIELLIVVILLGVLAAISLPSLFGQVAKGRQAEARAALGLINRAQQGYRYEKGTFATLSELSLEAASISLTFYNISEVGTRDAFGAAYRANAVTEFDDDIKNYAGAAGQTAAGAYTGIVCEDETPLEDNVSTSNSAGVLACVDGIEIN</sequence>
<name>A0A3G9JUE3_MICVR</name>
<evidence type="ECO:0000256" key="1">
    <source>
        <dbReference type="ARBA" id="ARBA00004167"/>
    </source>
</evidence>
<evidence type="ECO:0000313" key="7">
    <source>
        <dbReference type="EMBL" id="BBH39487.1"/>
    </source>
</evidence>
<dbReference type="Proteomes" id="UP000278152">
    <property type="component" value="Chromosome"/>
</dbReference>
<organism evidence="7 8">
    <name type="scientific">Microcystis viridis NIES-102</name>
    <dbReference type="NCBI Taxonomy" id="213615"/>
    <lineage>
        <taxon>Bacteria</taxon>
        <taxon>Bacillati</taxon>
        <taxon>Cyanobacteriota</taxon>
        <taxon>Cyanophyceae</taxon>
        <taxon>Oscillatoriophycideae</taxon>
        <taxon>Chroococcales</taxon>
        <taxon>Microcystaceae</taxon>
        <taxon>Microcystis</taxon>
    </lineage>
</organism>
<evidence type="ECO:0000256" key="5">
    <source>
        <dbReference type="ARBA" id="ARBA00023136"/>
    </source>
</evidence>
<keyword evidence="4 6" id="KW-1133">Transmembrane helix</keyword>
<dbReference type="InterPro" id="IPR045584">
    <property type="entry name" value="Pilin-like"/>
</dbReference>
<comment type="subcellular location">
    <subcellularLocation>
        <location evidence="1">Membrane</location>
        <topology evidence="1">Single-pass membrane protein</topology>
    </subcellularLocation>
</comment>
<dbReference type="PROSITE" id="PS00409">
    <property type="entry name" value="PROKAR_NTER_METHYL"/>
    <property type="match status" value="1"/>
</dbReference>
<keyword evidence="5 6" id="KW-0472">Membrane</keyword>
<protein>
    <submittedName>
        <fullName evidence="7">Pilin polypeptide PilA</fullName>
    </submittedName>
</protein>
<dbReference type="SUPFAM" id="SSF54523">
    <property type="entry name" value="Pili subunits"/>
    <property type="match status" value="1"/>
</dbReference>
<dbReference type="EMBL" id="AP019314">
    <property type="protein sequence ID" value="BBH39487.1"/>
    <property type="molecule type" value="Genomic_DNA"/>
</dbReference>
<dbReference type="Pfam" id="PF07963">
    <property type="entry name" value="N_methyl"/>
    <property type="match status" value="1"/>
</dbReference>
<keyword evidence="2" id="KW-0488">Methylation</keyword>
<dbReference type="GO" id="GO:0016020">
    <property type="term" value="C:membrane"/>
    <property type="evidence" value="ECO:0007669"/>
    <property type="project" value="UniProtKB-SubCell"/>
</dbReference>
<gene>
    <name evidence="7" type="primary">pilA_1</name>
    <name evidence="7" type="ORF">myaer102_20190</name>
</gene>
<dbReference type="InterPro" id="IPR031975">
    <property type="entry name" value="Pilin_GH"/>
</dbReference>
<dbReference type="RefSeq" id="WP_125730748.1">
    <property type="nucleotide sequence ID" value="NZ_AP019314.1"/>
</dbReference>
<evidence type="ECO:0000256" key="2">
    <source>
        <dbReference type="ARBA" id="ARBA00022481"/>
    </source>
</evidence>
<dbReference type="PANTHER" id="PTHR30093:SF44">
    <property type="entry name" value="TYPE II SECRETION SYSTEM CORE PROTEIN G"/>
    <property type="match status" value="1"/>
</dbReference>
<dbReference type="AlphaFoldDB" id="A0A3G9JUE3"/>
<evidence type="ECO:0000256" key="6">
    <source>
        <dbReference type="SAM" id="Phobius"/>
    </source>
</evidence>
<evidence type="ECO:0000256" key="4">
    <source>
        <dbReference type="ARBA" id="ARBA00022989"/>
    </source>
</evidence>
<keyword evidence="3 6" id="KW-0812">Transmembrane</keyword>
<accession>A0A3G9JUE3</accession>
<reference evidence="7 8" key="1">
    <citation type="submission" date="2018-11" db="EMBL/GenBank/DDBJ databases">
        <title>Complete genome sequence of Microcystis aeruginosa NIES-102.</title>
        <authorList>
            <person name="Yamaguchi H."/>
            <person name="Suzuki S."/>
            <person name="Kawachi M."/>
        </authorList>
    </citation>
    <scope>NUCLEOTIDE SEQUENCE [LARGE SCALE GENOMIC DNA]</scope>
    <source>
        <strain evidence="7 8">NIES-102</strain>
    </source>
</reference>
<dbReference type="KEGG" id="mvz:myaer102_20190"/>
<dbReference type="NCBIfam" id="TIGR02532">
    <property type="entry name" value="IV_pilin_GFxxxE"/>
    <property type="match status" value="1"/>
</dbReference>